<feature type="domain" description="Endonuclease GajA/Old nuclease/RecF-like AAA" evidence="2">
    <location>
        <begin position="1"/>
        <end position="112"/>
    </location>
</feature>
<dbReference type="RefSeq" id="WP_142628946.1">
    <property type="nucleotide sequence ID" value="NZ_VIOS01000010.1"/>
</dbReference>
<feature type="domain" description="Endonuclease GajA/Old nuclease/RecF-like AAA" evidence="2">
    <location>
        <begin position="200"/>
        <end position="287"/>
    </location>
</feature>
<gene>
    <name evidence="3" type="ORF">FLM02_02805</name>
</gene>
<dbReference type="EMBL" id="VIOS01000010">
    <property type="protein sequence ID" value="TQP17351.1"/>
    <property type="molecule type" value="Genomic_DNA"/>
</dbReference>
<proteinExistence type="predicted"/>
<feature type="domain" description="DUF3696" evidence="1">
    <location>
        <begin position="300"/>
        <end position="349"/>
    </location>
</feature>
<dbReference type="Pfam" id="PF12476">
    <property type="entry name" value="DUF3696"/>
    <property type="match status" value="1"/>
</dbReference>
<dbReference type="PANTHER" id="PTHR43581:SF2">
    <property type="entry name" value="EXCINUCLEASE ATPASE SUBUNIT"/>
    <property type="match status" value="1"/>
</dbReference>
<dbReference type="Pfam" id="PF13175">
    <property type="entry name" value="AAA_15"/>
    <property type="match status" value="2"/>
</dbReference>
<dbReference type="InterPro" id="IPR051396">
    <property type="entry name" value="Bact_Antivir_Def_Nuclease"/>
</dbReference>
<evidence type="ECO:0000259" key="1">
    <source>
        <dbReference type="Pfam" id="PF12476"/>
    </source>
</evidence>
<dbReference type="Gene3D" id="3.40.50.300">
    <property type="entry name" value="P-loop containing nucleotide triphosphate hydrolases"/>
    <property type="match status" value="1"/>
</dbReference>
<dbReference type="Proteomes" id="UP000319979">
    <property type="component" value="Unassembled WGS sequence"/>
</dbReference>
<dbReference type="PANTHER" id="PTHR43581">
    <property type="entry name" value="ATP/GTP PHOSPHATASE"/>
    <property type="match status" value="1"/>
</dbReference>
<evidence type="ECO:0000313" key="4">
    <source>
        <dbReference type="Proteomes" id="UP000319979"/>
    </source>
</evidence>
<sequence>MIKEISIKGYKSFLDEKLILKNLTILTGLNGSGKSSFIQSVRMVFESNKEQPFLEGLGDYSELKSVHAGPSPIISITAKNERNETNSIELNATNFSVEREFGHIIEYISAERLGPKTSLPIKLNRSISVGEQGEFCADFYNKFKSSLVCKNLRHPEQVSNTLENQLAEWMRGISPNLKFKFSVDSAHDLSTIEIDYRRATNTGFGISYSLPIVLSSLVLSSENCFDFEHPHAEVWYEDLKSKGAILIVENPEAHIHPSGQTQLGILLALLSASGVQVIMETHSDHVIDGVRIAVKECGNLNAEDVIIKYFVKNSSEPSKCHDIYVMPNGSLSHWPEGFFDQIQANLRRLARRD</sequence>
<organism evidence="3 4">
    <name type="scientific">Vibrio cholerae</name>
    <dbReference type="NCBI Taxonomy" id="666"/>
    <lineage>
        <taxon>Bacteria</taxon>
        <taxon>Pseudomonadati</taxon>
        <taxon>Pseudomonadota</taxon>
        <taxon>Gammaproteobacteria</taxon>
        <taxon>Vibrionales</taxon>
        <taxon>Vibrionaceae</taxon>
        <taxon>Vibrio</taxon>
    </lineage>
</organism>
<dbReference type="InterPro" id="IPR027417">
    <property type="entry name" value="P-loop_NTPase"/>
</dbReference>
<protein>
    <submittedName>
        <fullName evidence="3">DUF3696 domain-containing protein</fullName>
    </submittedName>
</protein>
<dbReference type="InterPro" id="IPR022532">
    <property type="entry name" value="DUF3696"/>
</dbReference>
<accession>A0A544CFI0</accession>
<dbReference type="InterPro" id="IPR014592">
    <property type="entry name" value="P-loop_UCP034888"/>
</dbReference>
<dbReference type="SUPFAM" id="SSF52540">
    <property type="entry name" value="P-loop containing nucleoside triphosphate hydrolases"/>
    <property type="match status" value="1"/>
</dbReference>
<evidence type="ECO:0000313" key="3">
    <source>
        <dbReference type="EMBL" id="TQP17351.1"/>
    </source>
</evidence>
<comment type="caution">
    <text evidence="3">The sequence shown here is derived from an EMBL/GenBank/DDBJ whole genome shotgun (WGS) entry which is preliminary data.</text>
</comment>
<name>A0A544CFI0_VIBCL</name>
<reference evidence="3 4" key="1">
    <citation type="submission" date="2019-07" db="EMBL/GenBank/DDBJ databases">
        <title>Phenotypic and genotypic antimicrobial resistance traits of Vibrio cholerae non-O1/non-O139 isolated from a large Austrian lake frequently associated with cases of infection.</title>
        <authorList>
            <person name="Lepuschitz S."/>
            <person name="Baron S."/>
            <person name="Larvor E."/>
            <person name="Granier S."/>
            <person name="Pretzer C."/>
            <person name="Mach R.L."/>
            <person name="Farnleitner A.H."/>
            <person name="Ruppitsch W."/>
            <person name="Pleininger S."/>
            <person name="Indra A."/>
            <person name="Kirschner A.K.T."/>
        </authorList>
    </citation>
    <scope>NUCLEOTIDE SEQUENCE [LARGE SCALE GENOMIC DNA]</scope>
    <source>
        <strain evidence="3 4">A12JL36W90</strain>
    </source>
</reference>
<dbReference type="AlphaFoldDB" id="A0A544CFI0"/>
<evidence type="ECO:0000259" key="2">
    <source>
        <dbReference type="Pfam" id="PF13175"/>
    </source>
</evidence>
<dbReference type="PIRSF" id="PIRSF034888">
    <property type="entry name" value="P-loop_UCP034888"/>
    <property type="match status" value="1"/>
</dbReference>
<dbReference type="InterPro" id="IPR041685">
    <property type="entry name" value="AAA_GajA/Old/RecF-like"/>
</dbReference>